<dbReference type="Proteomes" id="UP000019202">
    <property type="component" value="Unassembled WGS sequence"/>
</dbReference>
<keyword evidence="1" id="KW-0732">Signal</keyword>
<dbReference type="STRING" id="1427518.XSR1_10074"/>
<evidence type="ECO:0000313" key="2">
    <source>
        <dbReference type="EMBL" id="CDL80594.1"/>
    </source>
</evidence>
<dbReference type="AlphaFoldDB" id="W1IQ88"/>
<dbReference type="GeneID" id="97123721"/>
<dbReference type="InterPro" id="IPR010595">
    <property type="entry name" value="DUF1161"/>
</dbReference>
<evidence type="ECO:0008006" key="4">
    <source>
        <dbReference type="Google" id="ProtNLM"/>
    </source>
</evidence>
<dbReference type="EMBL" id="CBXF010000001">
    <property type="protein sequence ID" value="CDL80594.1"/>
    <property type="molecule type" value="Genomic_DNA"/>
</dbReference>
<organism evidence="2 3">
    <name type="scientific">Xenorhabdus szentirmaii DSM 16338</name>
    <dbReference type="NCBI Taxonomy" id="1427518"/>
    <lineage>
        <taxon>Bacteria</taxon>
        <taxon>Pseudomonadati</taxon>
        <taxon>Pseudomonadota</taxon>
        <taxon>Gammaproteobacteria</taxon>
        <taxon>Enterobacterales</taxon>
        <taxon>Morganellaceae</taxon>
        <taxon>Xenorhabdus</taxon>
    </lineage>
</organism>
<dbReference type="OrthoDB" id="6183281at2"/>
<dbReference type="RefSeq" id="WP_038233560.1">
    <property type="nucleotide sequence ID" value="NZ_CAWLWS010000001.1"/>
</dbReference>
<proteinExistence type="predicted"/>
<comment type="caution">
    <text evidence="2">The sequence shown here is derived from an EMBL/GenBank/DDBJ whole genome shotgun (WGS) entry which is preliminary data.</text>
</comment>
<feature type="chain" id="PRO_5004804527" description="DUF1161 domain-containing protein" evidence="1">
    <location>
        <begin position="22"/>
        <end position="105"/>
    </location>
</feature>
<feature type="signal peptide" evidence="1">
    <location>
        <begin position="1"/>
        <end position="21"/>
    </location>
</feature>
<keyword evidence="3" id="KW-1185">Reference proteome</keyword>
<dbReference type="Pfam" id="PF06649">
    <property type="entry name" value="DUF1161"/>
    <property type="match status" value="1"/>
</dbReference>
<sequence length="105" mass="11567">MKKILLIGSLFFALSPFAVQATQKVTCESLKQEIAQKIIKNGVSEGDFKLEIIPDEQNVKDNVVTGNEKVVGHCDLGKKKIVYTRFSKSKSLSSNAPSDSTELHE</sequence>
<gene>
    <name evidence="2" type="ORF">XSR1_10074</name>
</gene>
<reference evidence="2" key="1">
    <citation type="submission" date="2013-11" db="EMBL/GenBank/DDBJ databases">
        <title>Draft genome sequence and annotation of the entomopathogenic bacteria, Xenorhabdus cabanillasi strain JM26 and Xenorhabdus szentirmai strain DSM 16338.</title>
        <authorList>
            <person name="Gualtieri M."/>
            <person name="Ogier J.C."/>
            <person name="Pages S."/>
            <person name="Givaudan A."/>
            <person name="Gaudriault S."/>
        </authorList>
    </citation>
    <scope>NUCLEOTIDE SEQUENCE [LARGE SCALE GENOMIC DNA]</scope>
    <source>
        <strain evidence="2">DSM 16338</strain>
    </source>
</reference>
<evidence type="ECO:0000256" key="1">
    <source>
        <dbReference type="SAM" id="SignalP"/>
    </source>
</evidence>
<name>W1IQ88_9GAMM</name>
<evidence type="ECO:0000313" key="3">
    <source>
        <dbReference type="Proteomes" id="UP000019202"/>
    </source>
</evidence>
<protein>
    <recommendedName>
        <fullName evidence="4">DUF1161 domain-containing protein</fullName>
    </recommendedName>
</protein>
<accession>W1IQ88</accession>